<dbReference type="EMBL" id="JACBZM010000001">
    <property type="protein sequence ID" value="NYI44630.1"/>
    <property type="molecule type" value="Genomic_DNA"/>
</dbReference>
<name>A0A7Y9ZGX3_9ACTN</name>
<reference evidence="2 3" key="1">
    <citation type="submission" date="2020-07" db="EMBL/GenBank/DDBJ databases">
        <title>Sequencing the genomes of 1000 actinobacteria strains.</title>
        <authorList>
            <person name="Klenk H.-P."/>
        </authorList>
    </citation>
    <scope>NUCLEOTIDE SEQUENCE [LARGE SCALE GENOMIC DNA]</scope>
    <source>
        <strain evidence="2 3">DSM 15131</strain>
    </source>
</reference>
<dbReference type="InterPro" id="IPR024344">
    <property type="entry name" value="MDMPI_metal-binding"/>
</dbReference>
<dbReference type="InterPro" id="IPR017520">
    <property type="entry name" value="CHP03086"/>
</dbReference>
<dbReference type="AlphaFoldDB" id="A0A7Y9ZGX3"/>
<dbReference type="InterPro" id="IPR034660">
    <property type="entry name" value="DinB/YfiT-like"/>
</dbReference>
<feature type="domain" description="Mycothiol-dependent maleylpyruvate isomerase metal-binding" evidence="1">
    <location>
        <begin position="18"/>
        <end position="132"/>
    </location>
</feature>
<protein>
    <submittedName>
        <fullName evidence="2">Uncharacterized protein (TIGR03086 family)</fullName>
    </submittedName>
</protein>
<gene>
    <name evidence="2" type="ORF">BJ993_001710</name>
</gene>
<dbReference type="InterPro" id="IPR017517">
    <property type="entry name" value="Maleyloyr_isom"/>
</dbReference>
<comment type="caution">
    <text evidence="2">The sequence shown here is derived from an EMBL/GenBank/DDBJ whole genome shotgun (WGS) entry which is preliminary data.</text>
</comment>
<dbReference type="NCBIfam" id="TIGR03086">
    <property type="entry name" value="TIGR03086 family metal-binding protein"/>
    <property type="match status" value="1"/>
</dbReference>
<organism evidence="2 3">
    <name type="scientific">Nocardioides aromaticivorans</name>
    <dbReference type="NCBI Taxonomy" id="200618"/>
    <lineage>
        <taxon>Bacteria</taxon>
        <taxon>Bacillati</taxon>
        <taxon>Actinomycetota</taxon>
        <taxon>Actinomycetes</taxon>
        <taxon>Propionibacteriales</taxon>
        <taxon>Nocardioidaceae</taxon>
        <taxon>Nocardioides</taxon>
    </lineage>
</organism>
<dbReference type="Pfam" id="PF11716">
    <property type="entry name" value="MDMPI_N"/>
    <property type="match status" value="1"/>
</dbReference>
<dbReference type="GO" id="GO:0046872">
    <property type="term" value="F:metal ion binding"/>
    <property type="evidence" value="ECO:0007669"/>
    <property type="project" value="InterPro"/>
</dbReference>
<dbReference type="Gene3D" id="1.20.120.450">
    <property type="entry name" value="dinb family like domain"/>
    <property type="match status" value="1"/>
</dbReference>
<evidence type="ECO:0000313" key="3">
    <source>
        <dbReference type="Proteomes" id="UP000562045"/>
    </source>
</evidence>
<dbReference type="NCBIfam" id="TIGR03083">
    <property type="entry name" value="maleylpyruvate isomerase family mycothiol-dependent enzyme"/>
    <property type="match status" value="1"/>
</dbReference>
<dbReference type="Proteomes" id="UP000562045">
    <property type="component" value="Unassembled WGS sequence"/>
</dbReference>
<evidence type="ECO:0000259" key="1">
    <source>
        <dbReference type="Pfam" id="PF11716"/>
    </source>
</evidence>
<dbReference type="SUPFAM" id="SSF109854">
    <property type="entry name" value="DinB/YfiT-like putative metalloenzymes"/>
    <property type="match status" value="1"/>
</dbReference>
<accession>A0A7Y9ZGX3</accession>
<evidence type="ECO:0000313" key="2">
    <source>
        <dbReference type="EMBL" id="NYI44630.1"/>
    </source>
</evidence>
<dbReference type="RefSeq" id="WP_179648431.1">
    <property type="nucleotide sequence ID" value="NZ_JACBZM010000001.1"/>
</dbReference>
<sequence length="197" mass="20277">MTAEPAPDGLVAGLDVLQRALDYTRAALATITCADVDRPTPCAGWTLADLLAHMEDALDAFAEAADGAVGLSSAAPSPLEQRVQRLQAKACALLTAWLSAASPVVDVAGHPLPVDTVARIAALEITVHGWDVGRTTTRGTPIPERLAADLLPTALQVALSDDPRFAPPVPVPVEAPAGVHVLALLGRRSSYPGSSSS</sequence>
<proteinExistence type="predicted"/>